<dbReference type="InterPro" id="IPR001810">
    <property type="entry name" value="F-box_dom"/>
</dbReference>
<name>A0A1C7MTJ9_GRIFR</name>
<sequence length="399" mass="44746">MLTFQVETHVHDLCSLPTELIIKLLDELDFRSLLLCRQVCRFFQTIIDEDAALQYKIELAVAGMEDGPPSARSPAERLAKLKARQAAWNSLQPSSQKTIPMLRGEVWELYGGVLAQARGPQSLAFRQLPSDIRGIEEKEWMIEDVGIAIRDFGMDPAQDLLVVIETPLGRIVNTHLLELSTGRRHPIASKSVLSYRPAGSHSFAIQISGDFLGVFFISGDESESELLIWNWKTGDRELCVYSCDGAEVASFAFLSDRHVLIVGVNLPDAPLEDQQQPGLVLFVIDFLKTPADTQDIKDVDFLCTFHYPTLSPLATPLAMTVRSDPAPSWKPHHDLLVPFYTSREDRLIVVTLWVADRLVVRSLLLLVPSSILLSRVNSLAPGEFKRHFPWEEWGPQVLV</sequence>
<dbReference type="STRING" id="5627.A0A1C7MTJ9"/>
<proteinExistence type="predicted"/>
<dbReference type="SMART" id="SM00256">
    <property type="entry name" value="FBOX"/>
    <property type="match status" value="1"/>
</dbReference>
<feature type="domain" description="F-box" evidence="1">
    <location>
        <begin position="10"/>
        <end position="56"/>
    </location>
</feature>
<evidence type="ECO:0000313" key="2">
    <source>
        <dbReference type="EMBL" id="OBZ79706.1"/>
    </source>
</evidence>
<dbReference type="Gene3D" id="1.20.1280.50">
    <property type="match status" value="1"/>
</dbReference>
<dbReference type="EMBL" id="LUGG01000001">
    <property type="protein sequence ID" value="OBZ79706.1"/>
    <property type="molecule type" value="Genomic_DNA"/>
</dbReference>
<dbReference type="OrthoDB" id="3256413at2759"/>
<dbReference type="SUPFAM" id="SSF81383">
    <property type="entry name" value="F-box domain"/>
    <property type="match status" value="1"/>
</dbReference>
<dbReference type="InterPro" id="IPR036047">
    <property type="entry name" value="F-box-like_dom_sf"/>
</dbReference>
<keyword evidence="3" id="KW-1185">Reference proteome</keyword>
<reference evidence="2 3" key="1">
    <citation type="submission" date="2016-03" db="EMBL/GenBank/DDBJ databases">
        <title>Whole genome sequencing of Grifola frondosa 9006-11.</title>
        <authorList>
            <person name="Min B."/>
            <person name="Park H."/>
            <person name="Kim J.-G."/>
            <person name="Cho H."/>
            <person name="Oh Y.-L."/>
            <person name="Kong W.-S."/>
            <person name="Choi I.-G."/>
        </authorList>
    </citation>
    <scope>NUCLEOTIDE SEQUENCE [LARGE SCALE GENOMIC DNA]</scope>
    <source>
        <strain evidence="2 3">9006-11</strain>
    </source>
</reference>
<dbReference type="PROSITE" id="PS50181">
    <property type="entry name" value="FBOX"/>
    <property type="match status" value="1"/>
</dbReference>
<gene>
    <name evidence="2" type="ORF">A0H81_00991</name>
</gene>
<evidence type="ECO:0000313" key="3">
    <source>
        <dbReference type="Proteomes" id="UP000092993"/>
    </source>
</evidence>
<dbReference type="Proteomes" id="UP000092993">
    <property type="component" value="Unassembled WGS sequence"/>
</dbReference>
<evidence type="ECO:0000259" key="1">
    <source>
        <dbReference type="PROSITE" id="PS50181"/>
    </source>
</evidence>
<dbReference type="CDD" id="cd09917">
    <property type="entry name" value="F-box_SF"/>
    <property type="match status" value="1"/>
</dbReference>
<organism evidence="2 3">
    <name type="scientific">Grifola frondosa</name>
    <name type="common">Maitake</name>
    <name type="synonym">Polyporus frondosus</name>
    <dbReference type="NCBI Taxonomy" id="5627"/>
    <lineage>
        <taxon>Eukaryota</taxon>
        <taxon>Fungi</taxon>
        <taxon>Dikarya</taxon>
        <taxon>Basidiomycota</taxon>
        <taxon>Agaricomycotina</taxon>
        <taxon>Agaricomycetes</taxon>
        <taxon>Polyporales</taxon>
        <taxon>Grifolaceae</taxon>
        <taxon>Grifola</taxon>
    </lineage>
</organism>
<accession>A0A1C7MTJ9</accession>
<protein>
    <recommendedName>
        <fullName evidence="1">F-box domain-containing protein</fullName>
    </recommendedName>
</protein>
<comment type="caution">
    <text evidence="2">The sequence shown here is derived from an EMBL/GenBank/DDBJ whole genome shotgun (WGS) entry which is preliminary data.</text>
</comment>
<dbReference type="Pfam" id="PF12937">
    <property type="entry name" value="F-box-like"/>
    <property type="match status" value="1"/>
</dbReference>
<dbReference type="OMA" id="WVCYVFG"/>
<dbReference type="AlphaFoldDB" id="A0A1C7MTJ9"/>